<reference evidence="1 2" key="2">
    <citation type="journal article" date="2022" name="Mol. Biol. Evol.">
        <title>Comparative Genomics Reveals Insights into the Divergent Evolution of Astigmatic Mites and Household Pest Adaptations.</title>
        <authorList>
            <person name="Xiong Q."/>
            <person name="Wan A.T."/>
            <person name="Liu X."/>
            <person name="Fung C.S."/>
            <person name="Xiao X."/>
            <person name="Malainual N."/>
            <person name="Hou J."/>
            <person name="Wang L."/>
            <person name="Wang M."/>
            <person name="Yang K.Y."/>
            <person name="Cui Y."/>
            <person name="Leung E.L."/>
            <person name="Nong W."/>
            <person name="Shin S.K."/>
            <person name="Au S.W."/>
            <person name="Jeong K.Y."/>
            <person name="Chew F.T."/>
            <person name="Hui J.H."/>
            <person name="Leung T.F."/>
            <person name="Tungtrongchitr A."/>
            <person name="Zhong N."/>
            <person name="Liu Z."/>
            <person name="Tsui S.K."/>
        </authorList>
    </citation>
    <scope>NUCLEOTIDE SEQUENCE [LARGE SCALE GENOMIC DNA]</scope>
    <source>
        <strain evidence="1">Derp</strain>
    </source>
</reference>
<organism evidence="1 2">
    <name type="scientific">Dermatophagoides pteronyssinus</name>
    <name type="common">European house dust mite</name>
    <dbReference type="NCBI Taxonomy" id="6956"/>
    <lineage>
        <taxon>Eukaryota</taxon>
        <taxon>Metazoa</taxon>
        <taxon>Ecdysozoa</taxon>
        <taxon>Arthropoda</taxon>
        <taxon>Chelicerata</taxon>
        <taxon>Arachnida</taxon>
        <taxon>Acari</taxon>
        <taxon>Acariformes</taxon>
        <taxon>Sarcoptiformes</taxon>
        <taxon>Astigmata</taxon>
        <taxon>Psoroptidia</taxon>
        <taxon>Analgoidea</taxon>
        <taxon>Pyroglyphidae</taxon>
        <taxon>Dermatophagoidinae</taxon>
        <taxon>Dermatophagoides</taxon>
    </lineage>
</organism>
<protein>
    <submittedName>
        <fullName evidence="1">Uncharacterized protein</fullName>
    </submittedName>
</protein>
<gene>
    <name evidence="1" type="ORF">DERP_000993</name>
</gene>
<name>A0ABQ8JDR2_DERPT</name>
<evidence type="ECO:0000313" key="2">
    <source>
        <dbReference type="Proteomes" id="UP000887458"/>
    </source>
</evidence>
<keyword evidence="2" id="KW-1185">Reference proteome</keyword>
<sequence>MFSLFALSSSSPTPPNISFMFVSTSRFTRSSSSSSSSSSILAIDSSGELIDFLSLESFSAFDSFSFGPSLRFTSSSSSSLSLWAELLAEISLSFESSSFSESERLAFNGAPGVFGNPNFKPINQLIDQPEKNIKR</sequence>
<reference evidence="1 2" key="1">
    <citation type="journal article" date="2018" name="J. Allergy Clin. Immunol.">
        <title>High-quality assembly of Dermatophagoides pteronyssinus genome and transcriptome reveals a wide range of novel allergens.</title>
        <authorList>
            <person name="Liu X.Y."/>
            <person name="Yang K.Y."/>
            <person name="Wang M.Q."/>
            <person name="Kwok J.S."/>
            <person name="Zeng X."/>
            <person name="Yang Z."/>
            <person name="Xiao X.J."/>
            <person name="Lau C.P."/>
            <person name="Li Y."/>
            <person name="Huang Z.M."/>
            <person name="Ba J.G."/>
            <person name="Yim A.K."/>
            <person name="Ouyang C.Y."/>
            <person name="Ngai S.M."/>
            <person name="Chan T.F."/>
            <person name="Leung E.L."/>
            <person name="Liu L."/>
            <person name="Liu Z.G."/>
            <person name="Tsui S.K."/>
        </authorList>
    </citation>
    <scope>NUCLEOTIDE SEQUENCE [LARGE SCALE GENOMIC DNA]</scope>
    <source>
        <strain evidence="1">Derp</strain>
    </source>
</reference>
<evidence type="ECO:0000313" key="1">
    <source>
        <dbReference type="EMBL" id="KAH9420567.1"/>
    </source>
</evidence>
<comment type="caution">
    <text evidence="1">The sequence shown here is derived from an EMBL/GenBank/DDBJ whole genome shotgun (WGS) entry which is preliminary data.</text>
</comment>
<dbReference type="Proteomes" id="UP000887458">
    <property type="component" value="Unassembled WGS sequence"/>
</dbReference>
<dbReference type="EMBL" id="NJHN03000047">
    <property type="protein sequence ID" value="KAH9420567.1"/>
    <property type="molecule type" value="Genomic_DNA"/>
</dbReference>
<proteinExistence type="predicted"/>
<accession>A0ABQ8JDR2</accession>